<comment type="caution">
    <text evidence="2">The sequence shown here is derived from an EMBL/GenBank/DDBJ whole genome shotgun (WGS) entry which is preliminary data.</text>
</comment>
<reference evidence="2 3" key="1">
    <citation type="journal article" date="2008" name="FEMS Yeast Res.">
        <title>Comparative genome analysis of a Saccharomyces cerevisiae wine strain.</title>
        <authorList>
            <person name="Borneman A.R."/>
            <person name="Forgan A.H."/>
            <person name="Pretorius I.S."/>
            <person name="Chambers P.J."/>
        </authorList>
    </citation>
    <scope>NUCLEOTIDE SEQUENCE [LARGE SCALE GENOMIC DNA]</scope>
    <source>
        <strain evidence="2 3">AWRI1631</strain>
    </source>
</reference>
<name>B5VH98_YEAS6</name>
<dbReference type="AlphaFoldDB" id="B5VH98"/>
<gene>
    <name evidence="2" type="ORF">AWRI1631_50330</name>
</gene>
<feature type="non-terminal residue" evidence="2">
    <location>
        <position position="1"/>
    </location>
</feature>
<sequence length="37" mass="4545">NVLNLPLHRDSWWEPRGTRPSRESWKWATKERKSNEP</sequence>
<organism evidence="2 3">
    <name type="scientific">Saccharomyces cerevisiae (strain AWRI1631)</name>
    <name type="common">Baker's yeast</name>
    <dbReference type="NCBI Taxonomy" id="545124"/>
    <lineage>
        <taxon>Eukaryota</taxon>
        <taxon>Fungi</taxon>
        <taxon>Dikarya</taxon>
        <taxon>Ascomycota</taxon>
        <taxon>Saccharomycotina</taxon>
        <taxon>Saccharomycetes</taxon>
        <taxon>Saccharomycetales</taxon>
        <taxon>Saccharomycetaceae</taxon>
        <taxon>Saccharomyces</taxon>
    </lineage>
</organism>
<accession>B5VH98</accession>
<evidence type="ECO:0000256" key="1">
    <source>
        <dbReference type="SAM" id="MobiDB-lite"/>
    </source>
</evidence>
<protein>
    <submittedName>
        <fullName evidence="2">Uncharacterized protein</fullName>
    </submittedName>
</protein>
<evidence type="ECO:0000313" key="2">
    <source>
        <dbReference type="EMBL" id="EDZ72696.1"/>
    </source>
</evidence>
<proteinExistence type="predicted"/>
<dbReference type="EMBL" id="ABSV01000632">
    <property type="protein sequence ID" value="EDZ72696.1"/>
    <property type="molecule type" value="Genomic_DNA"/>
</dbReference>
<feature type="region of interest" description="Disordered" evidence="1">
    <location>
        <begin position="15"/>
        <end position="37"/>
    </location>
</feature>
<dbReference type="Proteomes" id="UP000008988">
    <property type="component" value="Unassembled WGS sequence"/>
</dbReference>
<evidence type="ECO:0000313" key="3">
    <source>
        <dbReference type="Proteomes" id="UP000008988"/>
    </source>
</evidence>